<dbReference type="RefSeq" id="WP_256399928.1">
    <property type="nucleotide sequence ID" value="NZ_JANHJR010000002.1"/>
</dbReference>
<name>A0ABD6DHF4_9EURY</name>
<feature type="region of interest" description="Disordered" evidence="1">
    <location>
        <begin position="257"/>
        <end position="281"/>
    </location>
</feature>
<reference evidence="2 3" key="1">
    <citation type="journal article" date="2019" name="Int. J. Syst. Evol. Microbiol.">
        <title>The Global Catalogue of Microorganisms (GCM) 10K type strain sequencing project: providing services to taxonomists for standard genome sequencing and annotation.</title>
        <authorList>
            <consortium name="The Broad Institute Genomics Platform"/>
            <consortium name="The Broad Institute Genome Sequencing Center for Infectious Disease"/>
            <person name="Wu L."/>
            <person name="Ma J."/>
        </authorList>
    </citation>
    <scope>NUCLEOTIDE SEQUENCE [LARGE SCALE GENOMIC DNA]</scope>
    <source>
        <strain evidence="2 3">CGMCC 1.10390</strain>
    </source>
</reference>
<evidence type="ECO:0000313" key="3">
    <source>
        <dbReference type="Proteomes" id="UP001597034"/>
    </source>
</evidence>
<evidence type="ECO:0000256" key="1">
    <source>
        <dbReference type="SAM" id="MobiDB-lite"/>
    </source>
</evidence>
<keyword evidence="3" id="KW-1185">Reference proteome</keyword>
<proteinExistence type="predicted"/>
<feature type="region of interest" description="Disordered" evidence="1">
    <location>
        <begin position="159"/>
        <end position="226"/>
    </location>
</feature>
<protein>
    <submittedName>
        <fullName evidence="2">Uncharacterized protein</fullName>
    </submittedName>
</protein>
<feature type="compositionally biased region" description="Basic and acidic residues" evidence="1">
    <location>
        <begin position="159"/>
        <end position="172"/>
    </location>
</feature>
<evidence type="ECO:0000313" key="2">
    <source>
        <dbReference type="EMBL" id="MFD1644669.1"/>
    </source>
</evidence>
<dbReference type="Proteomes" id="UP001597034">
    <property type="component" value="Unassembled WGS sequence"/>
</dbReference>
<dbReference type="EMBL" id="JBHUDO010000001">
    <property type="protein sequence ID" value="MFD1644669.1"/>
    <property type="molecule type" value="Genomic_DNA"/>
</dbReference>
<organism evidence="2 3">
    <name type="scientific">Haloarchaeobius litoreus</name>
    <dbReference type="NCBI Taxonomy" id="755306"/>
    <lineage>
        <taxon>Archaea</taxon>
        <taxon>Methanobacteriati</taxon>
        <taxon>Methanobacteriota</taxon>
        <taxon>Stenosarchaea group</taxon>
        <taxon>Halobacteria</taxon>
        <taxon>Halobacteriales</taxon>
        <taxon>Halorubellaceae</taxon>
        <taxon>Haloarchaeobius</taxon>
    </lineage>
</organism>
<sequence>MTDHPVPKTQIDSLKTIIEGYYEAGAVGEEVEDEDVAEEIELSSDVIKRQKRFLADIGLLEKDGYDYTLLEEGHEVGRGLAFDRNDDAVEALYDLLDGWEVTEQLISDIDGEVKSEEELVDSLAYLTETDPNGRKKTGLTALVHLYRWVGILSQAGENKYKLSDPDTERSEDQTVEETSTPDVVEESGKNTPTTKSLSEPTPEEQVPGHSVPETTHKVQTEEGISGDITIDIELKGDDDPDNVQALLLAIRKGLHDDLSKESEAVSNGKSEEHKSLDKFES</sequence>
<feature type="compositionally biased region" description="Polar residues" evidence="1">
    <location>
        <begin position="189"/>
        <end position="199"/>
    </location>
</feature>
<dbReference type="AlphaFoldDB" id="A0ABD6DHF4"/>
<comment type="caution">
    <text evidence="2">The sequence shown here is derived from an EMBL/GenBank/DDBJ whole genome shotgun (WGS) entry which is preliminary data.</text>
</comment>
<accession>A0ABD6DHF4</accession>
<gene>
    <name evidence="2" type="ORF">ACFSBL_03140</name>
</gene>